<accession>A0AAD3Y8Z7</accession>
<feature type="region of interest" description="Disordered" evidence="1">
    <location>
        <begin position="1"/>
        <end position="45"/>
    </location>
</feature>
<dbReference type="InterPro" id="IPR021899">
    <property type="entry name" value="DUF3511"/>
</dbReference>
<evidence type="ECO:0000313" key="3">
    <source>
        <dbReference type="Proteomes" id="UP001279734"/>
    </source>
</evidence>
<dbReference type="PANTHER" id="PTHR33193:SF7">
    <property type="entry name" value="OS06G0686600 PROTEIN"/>
    <property type="match status" value="1"/>
</dbReference>
<evidence type="ECO:0000256" key="1">
    <source>
        <dbReference type="SAM" id="MobiDB-lite"/>
    </source>
</evidence>
<name>A0AAD3Y8Z7_NEPGR</name>
<protein>
    <submittedName>
        <fullName evidence="2">Uncharacterized protein</fullName>
    </submittedName>
</protein>
<dbReference type="PANTHER" id="PTHR33193">
    <property type="entry name" value="DOMAIN PROTEIN, PUTATIVE (DUF3511)-RELATED"/>
    <property type="match status" value="1"/>
</dbReference>
<organism evidence="2 3">
    <name type="scientific">Nepenthes gracilis</name>
    <name type="common">Slender pitcher plant</name>
    <dbReference type="NCBI Taxonomy" id="150966"/>
    <lineage>
        <taxon>Eukaryota</taxon>
        <taxon>Viridiplantae</taxon>
        <taxon>Streptophyta</taxon>
        <taxon>Embryophyta</taxon>
        <taxon>Tracheophyta</taxon>
        <taxon>Spermatophyta</taxon>
        <taxon>Magnoliopsida</taxon>
        <taxon>eudicotyledons</taxon>
        <taxon>Gunneridae</taxon>
        <taxon>Pentapetalae</taxon>
        <taxon>Caryophyllales</taxon>
        <taxon>Nepenthaceae</taxon>
        <taxon>Nepenthes</taxon>
    </lineage>
</organism>
<dbReference type="EMBL" id="BSYO01000040">
    <property type="protein sequence ID" value="GMH31636.1"/>
    <property type="molecule type" value="Genomic_DNA"/>
</dbReference>
<sequence>MEKSRSFPQYSTSKNGRLGFQGGPRSSYSFNGPTNRTDPETKRKRRVASYNMFAVEGKLKSSLKSSFKWIKTKLHHL</sequence>
<gene>
    <name evidence="2" type="ORF">Nepgr_033480</name>
</gene>
<comment type="caution">
    <text evidence="2">The sequence shown here is derived from an EMBL/GenBank/DDBJ whole genome shotgun (WGS) entry which is preliminary data.</text>
</comment>
<dbReference type="Pfam" id="PF12023">
    <property type="entry name" value="DUF3511"/>
    <property type="match status" value="1"/>
</dbReference>
<reference evidence="2" key="1">
    <citation type="submission" date="2023-05" db="EMBL/GenBank/DDBJ databases">
        <title>Nepenthes gracilis genome sequencing.</title>
        <authorList>
            <person name="Fukushima K."/>
        </authorList>
    </citation>
    <scope>NUCLEOTIDE SEQUENCE</scope>
    <source>
        <strain evidence="2">SING2019-196</strain>
    </source>
</reference>
<feature type="compositionally biased region" description="Polar residues" evidence="1">
    <location>
        <begin position="1"/>
        <end position="15"/>
    </location>
</feature>
<dbReference type="Proteomes" id="UP001279734">
    <property type="component" value="Unassembled WGS sequence"/>
</dbReference>
<feature type="compositionally biased region" description="Polar residues" evidence="1">
    <location>
        <begin position="24"/>
        <end position="36"/>
    </location>
</feature>
<keyword evidence="3" id="KW-1185">Reference proteome</keyword>
<proteinExistence type="predicted"/>
<dbReference type="AlphaFoldDB" id="A0AAD3Y8Z7"/>
<evidence type="ECO:0000313" key="2">
    <source>
        <dbReference type="EMBL" id="GMH31636.1"/>
    </source>
</evidence>